<proteinExistence type="predicted"/>
<feature type="domain" description="AbiTii" evidence="2">
    <location>
        <begin position="6"/>
        <end position="180"/>
    </location>
</feature>
<dbReference type="RefSeq" id="WP_134696313.1">
    <property type="nucleotide sequence ID" value="NZ_QORJ01000029.1"/>
</dbReference>
<dbReference type="EMBL" id="QORL01000032">
    <property type="protein sequence ID" value="TFF73695.1"/>
    <property type="molecule type" value="Genomic_DNA"/>
</dbReference>
<evidence type="ECO:0000313" key="4">
    <source>
        <dbReference type="EMBL" id="TFF77703.1"/>
    </source>
</evidence>
<dbReference type="EMBL" id="QORK01000032">
    <property type="protein sequence ID" value="TFF77703.1"/>
    <property type="molecule type" value="Genomic_DNA"/>
</dbReference>
<evidence type="ECO:0000313" key="5">
    <source>
        <dbReference type="Proteomes" id="UP000297720"/>
    </source>
</evidence>
<feature type="region of interest" description="Disordered" evidence="1">
    <location>
        <begin position="195"/>
        <end position="224"/>
    </location>
</feature>
<sequence>MPAHVPELITLASDPNVEITKLLRMAKVVARLLQQPEAIIWLDHELQGYPDGCGVPRYRQRRGNLAYWQAGSHHLLSVANTERAVQWQTCPLSLPASELAELAATGKALRVRFPPELMSLLMAEIGTEREVEICMPTVQMRALIAAVQERVLDWALALAASGVQGDSMSVTPQERQVAPVSIHIGGNATGVQIQLNSPGGHQQQTVSGEQKTDALSSCWPGSSR</sequence>
<dbReference type="Proteomes" id="UP000297720">
    <property type="component" value="Unassembled WGS sequence"/>
</dbReference>
<gene>
    <name evidence="3" type="ORF">DRM93_14495</name>
    <name evidence="4" type="ORF">DRM94_14495</name>
</gene>
<dbReference type="Proteomes" id="UP000297914">
    <property type="component" value="Unassembled WGS sequence"/>
</dbReference>
<keyword evidence="5" id="KW-1185">Reference proteome</keyword>
<reference evidence="4 6" key="1">
    <citation type="submission" date="2018-06" db="EMBL/GenBank/DDBJ databases">
        <title>Occurrence of a novel blaKPC-2- and qnrS2- harbouring IncP6 plasmid from Aeromonas taiwanensis isolates recovered from the river sediments.</title>
        <authorList>
            <person name="Zheng B."/>
            <person name="Yu X."/>
            <person name="Xiao Y."/>
        </authorList>
    </citation>
    <scope>NUCLEOTIDE SEQUENCE [LARGE SCALE GENOMIC DNA]</scope>
    <source>
        <strain evidence="3 5">1713</strain>
        <strain evidence="4 6">198</strain>
    </source>
</reference>
<evidence type="ECO:0000313" key="6">
    <source>
        <dbReference type="Proteomes" id="UP000297914"/>
    </source>
</evidence>
<protein>
    <recommendedName>
        <fullName evidence="2">AbiTii domain-containing protein</fullName>
    </recommendedName>
</protein>
<name>A0A5F0K8M3_9GAMM</name>
<dbReference type="OrthoDB" id="6360084at2"/>
<organism evidence="4 6">
    <name type="scientific">Aeromonas taiwanensis</name>
    <dbReference type="NCBI Taxonomy" id="633417"/>
    <lineage>
        <taxon>Bacteria</taxon>
        <taxon>Pseudomonadati</taxon>
        <taxon>Pseudomonadota</taxon>
        <taxon>Gammaproteobacteria</taxon>
        <taxon>Aeromonadales</taxon>
        <taxon>Aeromonadaceae</taxon>
        <taxon>Aeromonas</taxon>
    </lineage>
</organism>
<dbReference type="InterPro" id="IPR041304">
    <property type="entry name" value="AbiTii"/>
</dbReference>
<comment type="caution">
    <text evidence="4">The sequence shown here is derived from an EMBL/GenBank/DDBJ whole genome shotgun (WGS) entry which is preliminary data.</text>
</comment>
<dbReference type="Pfam" id="PF18864">
    <property type="entry name" value="AbiTii"/>
    <property type="match status" value="1"/>
</dbReference>
<evidence type="ECO:0000313" key="3">
    <source>
        <dbReference type="EMBL" id="TFF73695.1"/>
    </source>
</evidence>
<dbReference type="AlphaFoldDB" id="A0A5F0K8M3"/>
<accession>A0A5F0K8M3</accession>
<evidence type="ECO:0000259" key="2">
    <source>
        <dbReference type="Pfam" id="PF18864"/>
    </source>
</evidence>
<evidence type="ECO:0000256" key="1">
    <source>
        <dbReference type="SAM" id="MobiDB-lite"/>
    </source>
</evidence>